<sequence>MPNLSKNYLHEWWMFSLGFIAVRTRLNKVVRWVPGPTSKEAGTSSFNISFAGEMGCWEIELAFGQRLGADEANHHRTVIGEI</sequence>
<protein>
    <submittedName>
        <fullName evidence="1">Uncharacterized protein</fullName>
    </submittedName>
</protein>
<evidence type="ECO:0000313" key="2">
    <source>
        <dbReference type="Proteomes" id="UP000001312"/>
    </source>
</evidence>
<organism evidence="1 2">
    <name type="scientific">Sclerotinia sclerotiorum (strain ATCC 18683 / 1980 / Ss-1)</name>
    <name type="common">White mold</name>
    <name type="synonym">Whetzelinia sclerotiorum</name>
    <dbReference type="NCBI Taxonomy" id="665079"/>
    <lineage>
        <taxon>Eukaryota</taxon>
        <taxon>Fungi</taxon>
        <taxon>Dikarya</taxon>
        <taxon>Ascomycota</taxon>
        <taxon>Pezizomycotina</taxon>
        <taxon>Leotiomycetes</taxon>
        <taxon>Helotiales</taxon>
        <taxon>Sclerotiniaceae</taxon>
        <taxon>Sclerotinia</taxon>
    </lineage>
</organism>
<dbReference type="RefSeq" id="XP_001590853.1">
    <property type="nucleotide sequence ID" value="XM_001590803.1"/>
</dbReference>
<proteinExistence type="predicted"/>
<reference evidence="2" key="1">
    <citation type="journal article" date="2011" name="PLoS Genet.">
        <title>Genomic analysis of the necrotrophic fungal pathogens Sclerotinia sclerotiorum and Botrytis cinerea.</title>
        <authorList>
            <person name="Amselem J."/>
            <person name="Cuomo C.A."/>
            <person name="van Kan J.A."/>
            <person name="Viaud M."/>
            <person name="Benito E.P."/>
            <person name="Couloux A."/>
            <person name="Coutinho P.M."/>
            <person name="de Vries R.P."/>
            <person name="Dyer P.S."/>
            <person name="Fillinger S."/>
            <person name="Fournier E."/>
            <person name="Gout L."/>
            <person name="Hahn M."/>
            <person name="Kohn L."/>
            <person name="Lapalu N."/>
            <person name="Plummer K.M."/>
            <person name="Pradier J.M."/>
            <person name="Quevillon E."/>
            <person name="Sharon A."/>
            <person name="Simon A."/>
            <person name="ten Have A."/>
            <person name="Tudzynski B."/>
            <person name="Tudzynski P."/>
            <person name="Wincker P."/>
            <person name="Andrew M."/>
            <person name="Anthouard V."/>
            <person name="Beever R.E."/>
            <person name="Beffa R."/>
            <person name="Benoit I."/>
            <person name="Bouzid O."/>
            <person name="Brault B."/>
            <person name="Chen Z."/>
            <person name="Choquer M."/>
            <person name="Collemare J."/>
            <person name="Cotton P."/>
            <person name="Danchin E.G."/>
            <person name="Da Silva C."/>
            <person name="Gautier A."/>
            <person name="Giraud C."/>
            <person name="Giraud T."/>
            <person name="Gonzalez C."/>
            <person name="Grossetete S."/>
            <person name="Guldener U."/>
            <person name="Henrissat B."/>
            <person name="Howlett B.J."/>
            <person name="Kodira C."/>
            <person name="Kretschmer M."/>
            <person name="Lappartient A."/>
            <person name="Leroch M."/>
            <person name="Levis C."/>
            <person name="Mauceli E."/>
            <person name="Neuveglise C."/>
            <person name="Oeser B."/>
            <person name="Pearson M."/>
            <person name="Poulain J."/>
            <person name="Poussereau N."/>
            <person name="Quesneville H."/>
            <person name="Rascle C."/>
            <person name="Schumacher J."/>
            <person name="Segurens B."/>
            <person name="Sexton A."/>
            <person name="Silva E."/>
            <person name="Sirven C."/>
            <person name="Soanes D.M."/>
            <person name="Talbot N.J."/>
            <person name="Templeton M."/>
            <person name="Yandava C."/>
            <person name="Yarden O."/>
            <person name="Zeng Q."/>
            <person name="Rollins J.A."/>
            <person name="Lebrun M.H."/>
            <person name="Dickman M."/>
        </authorList>
    </citation>
    <scope>NUCLEOTIDE SEQUENCE [LARGE SCALE GENOMIC DNA]</scope>
    <source>
        <strain evidence="2">ATCC 18683 / 1980 / Ss-1</strain>
    </source>
</reference>
<dbReference type="Proteomes" id="UP000001312">
    <property type="component" value="Unassembled WGS sequence"/>
</dbReference>
<name>A7ETD8_SCLS1</name>
<gene>
    <name evidence="1" type="ORF">SS1G_08593</name>
</gene>
<dbReference type="InParanoid" id="A7ETD8"/>
<dbReference type="AlphaFoldDB" id="A7ETD8"/>
<dbReference type="EMBL" id="CH476631">
    <property type="protein sequence ID" value="EDN92730.1"/>
    <property type="molecule type" value="Genomic_DNA"/>
</dbReference>
<dbReference type="GeneID" id="5486935"/>
<keyword evidence="2" id="KW-1185">Reference proteome</keyword>
<evidence type="ECO:0000313" key="1">
    <source>
        <dbReference type="EMBL" id="EDN92730.1"/>
    </source>
</evidence>
<accession>A7ETD8</accession>
<dbReference type="KEGG" id="ssl:SS1G_08593"/>
<dbReference type="HOGENOM" id="CLU_2559687_0_0_1"/>